<dbReference type="Proteomes" id="UP000196027">
    <property type="component" value="Chromosome"/>
</dbReference>
<organism evidence="2 3">
    <name type="scientific">Oleiphilus messinensis</name>
    <dbReference type="NCBI Taxonomy" id="141451"/>
    <lineage>
        <taxon>Bacteria</taxon>
        <taxon>Pseudomonadati</taxon>
        <taxon>Pseudomonadota</taxon>
        <taxon>Gammaproteobacteria</taxon>
        <taxon>Oceanospirillales</taxon>
        <taxon>Oleiphilaceae</taxon>
        <taxon>Oleiphilus</taxon>
    </lineage>
</organism>
<dbReference type="InterPro" id="IPR036866">
    <property type="entry name" value="RibonucZ/Hydroxyglut_hydro"/>
</dbReference>
<dbReference type="PANTHER" id="PTHR15032:SF4">
    <property type="entry name" value="N-ACYL-PHOSPHATIDYLETHANOLAMINE-HYDROLYZING PHOSPHOLIPASE D"/>
    <property type="match status" value="1"/>
</dbReference>
<keyword evidence="3" id="KW-1185">Reference proteome</keyword>
<accession>A0A1Y0IDZ9</accession>
<dbReference type="PANTHER" id="PTHR15032">
    <property type="entry name" value="N-ACYL-PHOSPHATIDYLETHANOLAMINE-HYDROLYZING PHOSPHOLIPASE D"/>
    <property type="match status" value="1"/>
</dbReference>
<dbReference type="SUPFAM" id="SSF56281">
    <property type="entry name" value="Metallo-hydrolase/oxidoreductase"/>
    <property type="match status" value="1"/>
</dbReference>
<dbReference type="OrthoDB" id="9805728at2"/>
<feature type="domain" description="Metallo-beta-lactamase" evidence="1">
    <location>
        <begin position="98"/>
        <end position="293"/>
    </location>
</feature>
<dbReference type="GO" id="GO:0005737">
    <property type="term" value="C:cytoplasm"/>
    <property type="evidence" value="ECO:0007669"/>
    <property type="project" value="TreeGrafter"/>
</dbReference>
<gene>
    <name evidence="2" type="ORF">OLMES_4758</name>
</gene>
<protein>
    <submittedName>
        <fullName evidence="2">Zn-dependent hydrolase</fullName>
    </submittedName>
</protein>
<proteinExistence type="predicted"/>
<dbReference type="InterPro" id="IPR001279">
    <property type="entry name" value="Metallo-B-lactamas"/>
</dbReference>
<keyword evidence="2" id="KW-0378">Hydrolase</keyword>
<reference evidence="2 3" key="1">
    <citation type="submission" date="2017-05" db="EMBL/GenBank/DDBJ databases">
        <title>Genomic insights into alkan degradation activity of Oleiphilus messinensis.</title>
        <authorList>
            <person name="Kozyavkin S.A."/>
            <person name="Slesarev A.I."/>
            <person name="Golyshin P.N."/>
            <person name="Korzhenkov A."/>
            <person name="Golyshina O.N."/>
            <person name="Toshchakov S.V."/>
        </authorList>
    </citation>
    <scope>NUCLEOTIDE SEQUENCE [LARGE SCALE GENOMIC DNA]</scope>
    <source>
        <strain evidence="2 3">ME102</strain>
    </source>
</reference>
<evidence type="ECO:0000259" key="1">
    <source>
        <dbReference type="Pfam" id="PF12706"/>
    </source>
</evidence>
<dbReference type="Gene3D" id="3.60.15.10">
    <property type="entry name" value="Ribonuclease Z/Hydroxyacylglutathione hydrolase-like"/>
    <property type="match status" value="1"/>
</dbReference>
<name>A0A1Y0IDZ9_9GAMM</name>
<dbReference type="AlphaFoldDB" id="A0A1Y0IDZ9"/>
<dbReference type="RefSeq" id="WP_087463489.1">
    <property type="nucleotide sequence ID" value="NZ_CP021425.1"/>
</dbReference>
<sequence length="339" mass="37336">MSIGLPVDIVNSPCLKREHHQRDGFRNPPGSAHPRDGRYSVEMLSLLAELAIGGNRPFDYPETHVLARNSAVPGLQSTTPAITWLGQAAFYLQLGSLNVVTDPFLSHRASPFSFSGPKRLVPAPLRLNDLPRLDVIVLSHNHYDHLDLQALKRWPDKAVTVVVPLGVGSLLRKIGYSQVIEMDWYQEVALDGGVLTCLPAYHFSGRSIGDSNKTLWSSFAIKTSQASVYFTGDSGYGSEFKRIGELLGPFDVGLMPIGAYAPRHVMARVHMNPEEAVLAGQDIGAKVIVPMHWGTIRLTNEPMWEPSYRFHRALQDLGAAGQQFAVGETRTIEVLHSVI</sequence>
<dbReference type="Pfam" id="PF12706">
    <property type="entry name" value="Lactamase_B_2"/>
    <property type="match status" value="1"/>
</dbReference>
<evidence type="ECO:0000313" key="3">
    <source>
        <dbReference type="Proteomes" id="UP000196027"/>
    </source>
</evidence>
<dbReference type="EMBL" id="CP021425">
    <property type="protein sequence ID" value="ARU58747.1"/>
    <property type="molecule type" value="Genomic_DNA"/>
</dbReference>
<dbReference type="KEGG" id="ome:OLMES_4758"/>
<dbReference type="GO" id="GO:0016787">
    <property type="term" value="F:hydrolase activity"/>
    <property type="evidence" value="ECO:0007669"/>
    <property type="project" value="UniProtKB-KW"/>
</dbReference>
<evidence type="ECO:0000313" key="2">
    <source>
        <dbReference type="EMBL" id="ARU58747.1"/>
    </source>
</evidence>